<dbReference type="EMBL" id="AVPE01000007">
    <property type="protein sequence ID" value="KGX92117.1"/>
    <property type="molecule type" value="Genomic_DNA"/>
</dbReference>
<dbReference type="PROSITE" id="PS51462">
    <property type="entry name" value="NUDIX"/>
    <property type="match status" value="1"/>
</dbReference>
<dbReference type="InterPro" id="IPR020476">
    <property type="entry name" value="Nudix_hydrolase"/>
</dbReference>
<dbReference type="Proteomes" id="UP000030528">
    <property type="component" value="Unassembled WGS sequence"/>
</dbReference>
<comment type="cofactor">
    <cofactor evidence="1">
        <name>Mg(2+)</name>
        <dbReference type="ChEBI" id="CHEBI:18420"/>
    </cofactor>
</comment>
<keyword evidence="6" id="KW-1185">Reference proteome</keyword>
<dbReference type="PRINTS" id="PR00502">
    <property type="entry name" value="NUDIXFAMILY"/>
</dbReference>
<evidence type="ECO:0000259" key="4">
    <source>
        <dbReference type="PROSITE" id="PS51462"/>
    </source>
</evidence>
<evidence type="ECO:0000256" key="2">
    <source>
        <dbReference type="ARBA" id="ARBA00022801"/>
    </source>
</evidence>
<dbReference type="InterPro" id="IPR000086">
    <property type="entry name" value="NUDIX_hydrolase_dom"/>
</dbReference>
<dbReference type="InterPro" id="IPR020084">
    <property type="entry name" value="NUDIX_hydrolase_CS"/>
</dbReference>
<feature type="domain" description="Nudix hydrolase" evidence="4">
    <location>
        <begin position="1"/>
        <end position="130"/>
    </location>
</feature>
<dbReference type="InterPro" id="IPR015797">
    <property type="entry name" value="NUDIX_hydrolase-like_dom_sf"/>
</dbReference>
<dbReference type="STRING" id="1385510.GCA_000425205_00692"/>
<proteinExistence type="inferred from homology"/>
<evidence type="ECO:0000313" key="6">
    <source>
        <dbReference type="Proteomes" id="UP000030528"/>
    </source>
</evidence>
<dbReference type="GO" id="GO:0016462">
    <property type="term" value="F:pyrophosphatase activity"/>
    <property type="evidence" value="ECO:0007669"/>
    <property type="project" value="UniProtKB-ARBA"/>
</dbReference>
<dbReference type="eggNOG" id="COG0494">
    <property type="taxonomic scope" value="Bacteria"/>
</dbReference>
<dbReference type="RefSeq" id="WP_051239644.1">
    <property type="nucleotide sequence ID" value="NZ_AULI01000002.1"/>
</dbReference>
<evidence type="ECO:0000313" key="5">
    <source>
        <dbReference type="EMBL" id="KGX92117.1"/>
    </source>
</evidence>
<keyword evidence="2 3" id="KW-0378">Hydrolase</keyword>
<dbReference type="CDD" id="cd03424">
    <property type="entry name" value="NUDIX_ADPRase_Nudt5_UGPPase_Nudt14"/>
    <property type="match status" value="1"/>
</dbReference>
<sequence>MDMEHSVVTLVKDEENFILIKQWRNVVQDTVISLPGGGVEEGECLEHAARREVREEIGYVCGNLKSLGSFYPSPWESNECTHVYFTDDIVSRHTPELEEGEEIEVYPVLVDSILEQIKEGRLTDGELCFAVFHALLNREQLGISLQLK</sequence>
<reference evidence="5 6" key="1">
    <citation type="submission" date="2013-08" db="EMBL/GenBank/DDBJ databases">
        <authorList>
            <person name="Huang J."/>
            <person name="Wang G."/>
        </authorList>
    </citation>
    <scope>NUCLEOTIDE SEQUENCE [LARGE SCALE GENOMIC DNA]</scope>
    <source>
        <strain evidence="5 6">JSM 076056</strain>
    </source>
</reference>
<evidence type="ECO:0000256" key="1">
    <source>
        <dbReference type="ARBA" id="ARBA00001946"/>
    </source>
</evidence>
<dbReference type="SUPFAM" id="SSF55811">
    <property type="entry name" value="Nudix"/>
    <property type="match status" value="1"/>
</dbReference>
<evidence type="ECO:0000256" key="3">
    <source>
        <dbReference type="RuleBase" id="RU003476"/>
    </source>
</evidence>
<dbReference type="AlphaFoldDB" id="A0A0A5I8F0"/>
<dbReference type="Gene3D" id="3.90.79.10">
    <property type="entry name" value="Nucleoside Triphosphate Pyrophosphohydrolase"/>
    <property type="match status" value="1"/>
</dbReference>
<dbReference type="PROSITE" id="PS00893">
    <property type="entry name" value="NUDIX_BOX"/>
    <property type="match status" value="1"/>
</dbReference>
<dbReference type="PANTHER" id="PTHR11839">
    <property type="entry name" value="UDP/ADP-SUGAR PYROPHOSPHATASE"/>
    <property type="match status" value="1"/>
</dbReference>
<organism evidence="5 6">
    <name type="scientific">Pontibacillus halophilus JSM 076056 = DSM 19796</name>
    <dbReference type="NCBI Taxonomy" id="1385510"/>
    <lineage>
        <taxon>Bacteria</taxon>
        <taxon>Bacillati</taxon>
        <taxon>Bacillota</taxon>
        <taxon>Bacilli</taxon>
        <taxon>Bacillales</taxon>
        <taxon>Bacillaceae</taxon>
        <taxon>Pontibacillus</taxon>
    </lineage>
</organism>
<comment type="caution">
    <text evidence="5">The sequence shown here is derived from an EMBL/GenBank/DDBJ whole genome shotgun (WGS) entry which is preliminary data.</text>
</comment>
<dbReference type="GO" id="GO:0006753">
    <property type="term" value="P:nucleoside phosphate metabolic process"/>
    <property type="evidence" value="ECO:0007669"/>
    <property type="project" value="TreeGrafter"/>
</dbReference>
<gene>
    <name evidence="5" type="ORF">N781_17570</name>
</gene>
<name>A0A0A5I8F0_9BACI</name>
<comment type="similarity">
    <text evidence="3">Belongs to the Nudix hydrolase family.</text>
</comment>
<dbReference type="PANTHER" id="PTHR11839:SF18">
    <property type="entry name" value="NUDIX HYDROLASE DOMAIN-CONTAINING PROTEIN"/>
    <property type="match status" value="1"/>
</dbReference>
<dbReference type="Pfam" id="PF00293">
    <property type="entry name" value="NUDIX"/>
    <property type="match status" value="1"/>
</dbReference>
<accession>A0A0A5I8F0</accession>
<dbReference type="GO" id="GO:0019693">
    <property type="term" value="P:ribose phosphate metabolic process"/>
    <property type="evidence" value="ECO:0007669"/>
    <property type="project" value="TreeGrafter"/>
</dbReference>
<protein>
    <submittedName>
        <fullName evidence="5">NUDIX hydrolase</fullName>
    </submittedName>
</protein>